<protein>
    <submittedName>
        <fullName evidence="2">Uncharacterized protein</fullName>
    </submittedName>
</protein>
<dbReference type="EMBL" id="JANLCJ010000010">
    <property type="protein sequence ID" value="MCS5736016.1"/>
    <property type="molecule type" value="Genomic_DNA"/>
</dbReference>
<evidence type="ECO:0000313" key="3">
    <source>
        <dbReference type="Proteomes" id="UP001165586"/>
    </source>
</evidence>
<organism evidence="2 3">
    <name type="scientific">Herbiconiux daphne</name>
    <dbReference type="NCBI Taxonomy" id="2970914"/>
    <lineage>
        <taxon>Bacteria</taxon>
        <taxon>Bacillati</taxon>
        <taxon>Actinomycetota</taxon>
        <taxon>Actinomycetes</taxon>
        <taxon>Micrococcales</taxon>
        <taxon>Microbacteriaceae</taxon>
        <taxon>Herbiconiux</taxon>
    </lineage>
</organism>
<feature type="region of interest" description="Disordered" evidence="1">
    <location>
        <begin position="1"/>
        <end position="40"/>
    </location>
</feature>
<gene>
    <name evidence="2" type="ORF">N1032_19945</name>
</gene>
<accession>A0ABT2H7W4</accession>
<name>A0ABT2H7W4_9MICO</name>
<proteinExistence type="predicted"/>
<evidence type="ECO:0000256" key="1">
    <source>
        <dbReference type="SAM" id="MobiDB-lite"/>
    </source>
</evidence>
<sequence length="56" mass="5812">MASPGWGGVAASQADVAPSHKRPADAAWHPRSGRPLRGLPQVGLLTSAPLLFARRA</sequence>
<dbReference type="Proteomes" id="UP001165586">
    <property type="component" value="Unassembled WGS sequence"/>
</dbReference>
<reference evidence="2" key="1">
    <citation type="submission" date="2022-08" db="EMBL/GenBank/DDBJ databases">
        <authorList>
            <person name="Deng Y."/>
            <person name="Han X.-F."/>
            <person name="Zhang Y.-Q."/>
        </authorList>
    </citation>
    <scope>NUCLEOTIDE SEQUENCE</scope>
    <source>
        <strain evidence="2">CPCC 203386</strain>
    </source>
</reference>
<comment type="caution">
    <text evidence="2">The sequence shown here is derived from an EMBL/GenBank/DDBJ whole genome shotgun (WGS) entry which is preliminary data.</text>
</comment>
<dbReference type="RefSeq" id="WP_259541566.1">
    <property type="nucleotide sequence ID" value="NZ_JANLCJ010000010.1"/>
</dbReference>
<keyword evidence="3" id="KW-1185">Reference proteome</keyword>
<evidence type="ECO:0000313" key="2">
    <source>
        <dbReference type="EMBL" id="MCS5736016.1"/>
    </source>
</evidence>